<sequence>MANILISSLGTGDRQKGYKFAKYEYEGEVKETKVVAKALTEFLNIDKLYLVGTNGSYWDNCYANFGGADESYELDLYEQISNKSLTLESLDTLCQTVDDFTRAEGTKCFLIEYGKNDEELWYNFEQYLDILEHIEDDDVLYIDITHSFRSLALMSFLMVQFGQVIKNKHFKVGGIYYGMFEYSYDNEGITPIVDLKVFYDLLEWIKAIDAFKNYGRSDLIEKLLLEDDQIHKITTDTFKGFDANIAFANMNSLKKFIGKAKQSFSILEKSKSPIVKLLSKDIIDFVKRLDHKAMSRFQLELSVWYYENKNYALAFLGLSEALVSKECENLGYKAEDQNSRSEAKKKLYYRRLESKEAKVSHAISKIRNTIAHQLDKEIDIHKEVANMQEYLDIAKKFII</sequence>
<dbReference type="SUPFAM" id="SSF160980">
    <property type="entry name" value="SSO1389-like"/>
    <property type="match status" value="1"/>
</dbReference>
<protein>
    <submittedName>
        <fullName evidence="1">CRISPR-associated protein TM1812</fullName>
    </submittedName>
</protein>
<reference evidence="1" key="1">
    <citation type="submission" date="2016-10" db="EMBL/GenBank/DDBJ databases">
        <authorList>
            <person name="de Groot N.N."/>
        </authorList>
    </citation>
    <scope>NUCLEOTIDE SEQUENCE</scope>
</reference>
<dbReference type="NCBIfam" id="TIGR02221">
    <property type="entry name" value="cas_TM1812"/>
    <property type="match status" value="1"/>
</dbReference>
<dbReference type="InterPro" id="IPR011742">
    <property type="entry name" value="CRISPR-assoc_prot_TM1812"/>
</dbReference>
<accession>A0A1W1EEG0</accession>
<dbReference type="NCBIfam" id="TIGR02549">
    <property type="entry name" value="CRISPR_DxTHG"/>
    <property type="match status" value="1"/>
</dbReference>
<gene>
    <name evidence="1" type="ORF">MNB_SV-5-1123</name>
</gene>
<organism evidence="1">
    <name type="scientific">hydrothermal vent metagenome</name>
    <dbReference type="NCBI Taxonomy" id="652676"/>
    <lineage>
        <taxon>unclassified sequences</taxon>
        <taxon>metagenomes</taxon>
        <taxon>ecological metagenomes</taxon>
    </lineage>
</organism>
<dbReference type="EMBL" id="FPKX01000049">
    <property type="protein sequence ID" value="SFZ98435.1"/>
    <property type="molecule type" value="Genomic_DNA"/>
</dbReference>
<proteinExistence type="predicted"/>
<dbReference type="InterPro" id="IPR013383">
    <property type="entry name" value="CRISPR-assoc_prot_DxTHG_CS"/>
</dbReference>
<dbReference type="AlphaFoldDB" id="A0A1W1EEG0"/>
<name>A0A1W1EEG0_9ZZZZ</name>
<evidence type="ECO:0000313" key="1">
    <source>
        <dbReference type="EMBL" id="SFZ98435.1"/>
    </source>
</evidence>